<dbReference type="PROSITE" id="PS51217">
    <property type="entry name" value="UVRD_HELICASE_CTER"/>
    <property type="match status" value="1"/>
</dbReference>
<evidence type="ECO:0000256" key="2">
    <source>
        <dbReference type="ARBA" id="ARBA00022722"/>
    </source>
</evidence>
<name>A0A2K9D6R5_9MICO</name>
<dbReference type="Gene3D" id="3.90.320.10">
    <property type="match status" value="1"/>
</dbReference>
<evidence type="ECO:0000259" key="16">
    <source>
        <dbReference type="PROSITE" id="PS51198"/>
    </source>
</evidence>
<keyword evidence="7" id="KW-0269">Exonuclease</keyword>
<feature type="domain" description="UvrD-like helicase C-terminal" evidence="17">
    <location>
        <begin position="312"/>
        <end position="634"/>
    </location>
</feature>
<organism evidence="18 19">
    <name type="scientific">Microbacterium hominis</name>
    <dbReference type="NCBI Taxonomy" id="162426"/>
    <lineage>
        <taxon>Bacteria</taxon>
        <taxon>Bacillati</taxon>
        <taxon>Actinomycetota</taxon>
        <taxon>Actinomycetes</taxon>
        <taxon>Micrococcales</taxon>
        <taxon>Microbacteriaceae</taxon>
        <taxon>Microbacterium</taxon>
    </lineage>
</organism>
<dbReference type="InterPro" id="IPR027417">
    <property type="entry name" value="P-loop_NTPase"/>
</dbReference>
<keyword evidence="5 15" id="KW-0378">Hydrolase</keyword>
<evidence type="ECO:0000256" key="12">
    <source>
        <dbReference type="ARBA" id="ARBA00034617"/>
    </source>
</evidence>
<dbReference type="GO" id="GO:0043138">
    <property type="term" value="F:3'-5' DNA helicase activity"/>
    <property type="evidence" value="ECO:0007669"/>
    <property type="project" value="UniProtKB-EC"/>
</dbReference>
<evidence type="ECO:0000256" key="9">
    <source>
        <dbReference type="ARBA" id="ARBA00023125"/>
    </source>
</evidence>
<evidence type="ECO:0000256" key="5">
    <source>
        <dbReference type="ARBA" id="ARBA00022801"/>
    </source>
</evidence>
<dbReference type="GO" id="GO:0000725">
    <property type="term" value="P:recombinational repair"/>
    <property type="evidence" value="ECO:0007669"/>
    <property type="project" value="TreeGrafter"/>
</dbReference>
<evidence type="ECO:0000259" key="17">
    <source>
        <dbReference type="PROSITE" id="PS51217"/>
    </source>
</evidence>
<dbReference type="EMBL" id="CP025299">
    <property type="protein sequence ID" value="AUG29325.1"/>
    <property type="molecule type" value="Genomic_DNA"/>
</dbReference>
<dbReference type="InterPro" id="IPR014016">
    <property type="entry name" value="UvrD-like_ATP-bd"/>
</dbReference>
<evidence type="ECO:0000256" key="8">
    <source>
        <dbReference type="ARBA" id="ARBA00022840"/>
    </source>
</evidence>
<dbReference type="PANTHER" id="PTHR11070:SF59">
    <property type="entry name" value="DNA 3'-5' HELICASE"/>
    <property type="match status" value="1"/>
</dbReference>
<dbReference type="InterPro" id="IPR038726">
    <property type="entry name" value="PDDEXK_AddAB-type"/>
</dbReference>
<proteinExistence type="inferred from homology"/>
<dbReference type="Gene3D" id="1.10.486.10">
    <property type="entry name" value="PCRA, domain 4"/>
    <property type="match status" value="1"/>
</dbReference>
<evidence type="ECO:0000256" key="10">
    <source>
        <dbReference type="ARBA" id="ARBA00023204"/>
    </source>
</evidence>
<comment type="similarity">
    <text evidence="1">Belongs to the helicase family. UvrD subfamily.</text>
</comment>
<dbReference type="Gene3D" id="1.10.10.160">
    <property type="match status" value="1"/>
</dbReference>
<protein>
    <recommendedName>
        <fullName evidence="13">DNA 3'-5' helicase</fullName>
        <ecNumber evidence="13">5.6.2.4</ecNumber>
    </recommendedName>
</protein>
<evidence type="ECO:0000256" key="15">
    <source>
        <dbReference type="PROSITE-ProRule" id="PRU00560"/>
    </source>
</evidence>
<accession>A0A2K9D6R5</accession>
<keyword evidence="10" id="KW-0234">DNA repair</keyword>
<dbReference type="GO" id="GO:0033202">
    <property type="term" value="C:DNA helicase complex"/>
    <property type="evidence" value="ECO:0007669"/>
    <property type="project" value="TreeGrafter"/>
</dbReference>
<keyword evidence="11" id="KW-0413">Isomerase</keyword>
<dbReference type="GO" id="GO:0004527">
    <property type="term" value="F:exonuclease activity"/>
    <property type="evidence" value="ECO:0007669"/>
    <property type="project" value="UniProtKB-KW"/>
</dbReference>
<reference evidence="18 19" key="1">
    <citation type="submission" date="2017-12" db="EMBL/GenBank/DDBJ databases">
        <title>Isolation and characterization of estrogens degradatiion strain Microbacterium hominis SJTG1.</title>
        <authorList>
            <person name="Xiong W."/>
            <person name="Yin C."/>
            <person name="Zheng D."/>
            <person name="Liang R."/>
        </authorList>
    </citation>
    <scope>NUCLEOTIDE SEQUENCE [LARGE SCALE GENOMIC DNA]</scope>
    <source>
        <strain evidence="18 19">SJTG1</strain>
    </source>
</reference>
<dbReference type="EC" id="5.6.2.4" evidence="13"/>
<evidence type="ECO:0000313" key="19">
    <source>
        <dbReference type="Proteomes" id="UP000233276"/>
    </source>
</evidence>
<dbReference type="Proteomes" id="UP000233276">
    <property type="component" value="Chromosome"/>
</dbReference>
<comment type="catalytic activity">
    <reaction evidence="12">
        <text>Couples ATP hydrolysis with the unwinding of duplex DNA by translocating in the 3'-5' direction.</text>
        <dbReference type="EC" id="5.6.2.4"/>
    </reaction>
</comment>
<dbReference type="PANTHER" id="PTHR11070">
    <property type="entry name" value="UVRD / RECB / PCRA DNA HELICASE FAMILY MEMBER"/>
    <property type="match status" value="1"/>
</dbReference>
<dbReference type="AlphaFoldDB" id="A0A2K9D6R5"/>
<dbReference type="Pfam" id="PF00580">
    <property type="entry name" value="UvrD-helicase"/>
    <property type="match status" value="1"/>
</dbReference>
<dbReference type="GO" id="GO:0003677">
    <property type="term" value="F:DNA binding"/>
    <property type="evidence" value="ECO:0007669"/>
    <property type="project" value="UniProtKB-KW"/>
</dbReference>
<dbReference type="Gene3D" id="3.40.50.300">
    <property type="entry name" value="P-loop containing nucleotide triphosphate hydrolases"/>
    <property type="match status" value="2"/>
</dbReference>
<keyword evidence="8 15" id="KW-0067">ATP-binding</keyword>
<dbReference type="GO" id="GO:0005524">
    <property type="term" value="F:ATP binding"/>
    <property type="evidence" value="ECO:0007669"/>
    <property type="project" value="UniProtKB-UniRule"/>
</dbReference>
<keyword evidence="9" id="KW-0238">DNA-binding</keyword>
<dbReference type="KEGG" id="mhos:CXR34_07540"/>
<evidence type="ECO:0000313" key="18">
    <source>
        <dbReference type="EMBL" id="AUG29325.1"/>
    </source>
</evidence>
<evidence type="ECO:0000256" key="13">
    <source>
        <dbReference type="ARBA" id="ARBA00034808"/>
    </source>
</evidence>
<gene>
    <name evidence="18" type="ORF">CXR34_07540</name>
</gene>
<dbReference type="GO" id="GO:0005829">
    <property type="term" value="C:cytosol"/>
    <property type="evidence" value="ECO:0007669"/>
    <property type="project" value="TreeGrafter"/>
</dbReference>
<dbReference type="InterPro" id="IPR014017">
    <property type="entry name" value="DNA_helicase_UvrD-like_C"/>
</dbReference>
<evidence type="ECO:0000256" key="14">
    <source>
        <dbReference type="ARBA" id="ARBA00048988"/>
    </source>
</evidence>
<feature type="binding site" evidence="15">
    <location>
        <begin position="23"/>
        <end position="30"/>
    </location>
    <ligand>
        <name>ATP</name>
        <dbReference type="ChEBI" id="CHEBI:30616"/>
    </ligand>
</feature>
<sequence>MTWDAAQRAVIDLPPAASGVVVGAPGSGKTSTAIARVAALLRERDEVTGQGVGDGGGPVLVPEEIVVLTPSRTSATALRDRLALAVGIPTRGALARSVVAFAYQIVRAHAVHSGAETPQLLTGPDEDQLIADLLDGDAADEREGLIRWPASLPAPVRATRAFRAEVRALLAECAQLGVSPARLADLGARDDVAEWRAAASFAQEYLDARDGMRHAHRDAAGLVREALGLVRTLPAGAPGVAAVERLRVIVVDDAQELTLGGVELLEACRARGIAVLAFGDPDVGSGTFRGASPENFARLAARSPLHVLTEVHRGTAGQRRLVAGITGRIGAAGVVAHRRPPAGAPVEGDDDSVRALTARSTAEEHDVIARLLRERHVHDGVPWAQCAVIAHDSRQVATLEAELAAREVPTRTNGQRPLAQARAVADLLRVVLLADVDPSGWSLDDAIDALRAGGMDPIEIRRLRTALRHSALAARSGDDDPSDAPEPTSGELLVSALAHPVAFALLDTREGRRAERIATTLAAVRAQWELVRTGGADSPTAHELLWSGWDGLGVERTWAAVASGSGPLAAQAGRELDAVVALFQAAKRHGERADGTSPAAFLRGVLDSDVAEDRLGDGAVVDAVSILTPAGSLGAEFDTVVVAGVQDGIWPNLRARGGLLQTWRLAGATLSDRGEVGVGALDRRRTVLHDELRLFARACSRARRRLVVTAVDDDDTGPSALFELLPPRQTAARSAEHPLTLRGLVAQHRRTLTEGAAGGHGIRGDRSSSREYAASQLAALAAAGVPGAAPDQWYGIAPSTSSAPLRDLTQEDVRVSPSRLQTLEECQLNWLLSDLGADTGGAVAGLGTLVHAAMEHAEGSDEEALWAVVDARWGELEFESAWRDRAERARARELVRRLAVYLRRFDAAGGTLIGAEPHFEVAVALDPPGPHGAVVSGYIDRVERTAADEVVIVDLKTGKREPQTDAKVVDNPQLAAYQLALDAGAIPEARGLVAGGAKLLVLRPTAATKDYVEPRQPPMDDQARDAFLGRVRAAVEVMSGTAFSAPYEEHCRDDYSYGLCRIHTVGAVSAS</sequence>
<keyword evidence="3 15" id="KW-0547">Nucleotide-binding</keyword>
<evidence type="ECO:0000256" key="4">
    <source>
        <dbReference type="ARBA" id="ARBA00022763"/>
    </source>
</evidence>
<evidence type="ECO:0000256" key="1">
    <source>
        <dbReference type="ARBA" id="ARBA00009922"/>
    </source>
</evidence>
<keyword evidence="2" id="KW-0540">Nuclease</keyword>
<feature type="domain" description="UvrD-like helicase ATP-binding" evidence="16">
    <location>
        <begin position="2"/>
        <end position="315"/>
    </location>
</feature>
<dbReference type="InterPro" id="IPR013986">
    <property type="entry name" value="DExx_box_DNA_helicase_dom_sf"/>
</dbReference>
<dbReference type="InterPro" id="IPR011604">
    <property type="entry name" value="PDDEXK-like_dom_sf"/>
</dbReference>
<dbReference type="PROSITE" id="PS51198">
    <property type="entry name" value="UVRD_HELICASE_ATP_BIND"/>
    <property type="match status" value="1"/>
</dbReference>
<dbReference type="InterPro" id="IPR000212">
    <property type="entry name" value="DNA_helicase_UvrD/REP"/>
</dbReference>
<keyword evidence="4" id="KW-0227">DNA damage</keyword>
<evidence type="ECO:0000256" key="7">
    <source>
        <dbReference type="ARBA" id="ARBA00022839"/>
    </source>
</evidence>
<keyword evidence="6 15" id="KW-0347">Helicase</keyword>
<comment type="catalytic activity">
    <reaction evidence="14">
        <text>ATP + H2O = ADP + phosphate + H(+)</text>
        <dbReference type="Rhea" id="RHEA:13065"/>
        <dbReference type="ChEBI" id="CHEBI:15377"/>
        <dbReference type="ChEBI" id="CHEBI:15378"/>
        <dbReference type="ChEBI" id="CHEBI:30616"/>
        <dbReference type="ChEBI" id="CHEBI:43474"/>
        <dbReference type="ChEBI" id="CHEBI:456216"/>
        <dbReference type="EC" id="5.6.2.4"/>
    </reaction>
</comment>
<evidence type="ECO:0000256" key="3">
    <source>
        <dbReference type="ARBA" id="ARBA00022741"/>
    </source>
</evidence>
<evidence type="ECO:0000256" key="6">
    <source>
        <dbReference type="ARBA" id="ARBA00022806"/>
    </source>
</evidence>
<evidence type="ECO:0000256" key="11">
    <source>
        <dbReference type="ARBA" id="ARBA00023235"/>
    </source>
</evidence>
<dbReference type="Pfam" id="PF12705">
    <property type="entry name" value="PDDEXK_1"/>
    <property type="match status" value="1"/>
</dbReference>
<dbReference type="SUPFAM" id="SSF52540">
    <property type="entry name" value="P-loop containing nucleoside triphosphate hydrolases"/>
    <property type="match status" value="1"/>
</dbReference>